<dbReference type="InterPro" id="IPR000683">
    <property type="entry name" value="Gfo/Idh/MocA-like_OxRdtase_N"/>
</dbReference>
<dbReference type="SUPFAM" id="SSF51735">
    <property type="entry name" value="NAD(P)-binding Rossmann-fold domains"/>
    <property type="match status" value="1"/>
</dbReference>
<reference evidence="3 4" key="1">
    <citation type="journal article" date="2019" name="Antonie Van Leeuwenhoek">
        <title>Description of 'Ca. Methylobacter oryzae' KRF1, a novel species from the environmentally important Methylobacter clade 2.</title>
        <authorList>
            <person name="Khatri K."/>
            <person name="Mohite J.A."/>
            <person name="Pandit P.S."/>
            <person name="Bahulikar R."/>
            <person name="Rahalkar M.C."/>
        </authorList>
    </citation>
    <scope>NUCLEOTIDE SEQUENCE [LARGE SCALE GENOMIC DNA]</scope>
    <source>
        <strain evidence="3 4">KRF1</strain>
    </source>
</reference>
<evidence type="ECO:0000256" key="1">
    <source>
        <dbReference type="ARBA" id="ARBA00023002"/>
    </source>
</evidence>
<evidence type="ECO:0000313" key="3">
    <source>
        <dbReference type="EMBL" id="TRW97073.1"/>
    </source>
</evidence>
<keyword evidence="1" id="KW-0560">Oxidoreductase</keyword>
<evidence type="ECO:0000259" key="2">
    <source>
        <dbReference type="Pfam" id="PF01408"/>
    </source>
</evidence>
<name>A0ABY3CBS8_9GAMM</name>
<dbReference type="RefSeq" id="WP_127030262.1">
    <property type="nucleotide sequence ID" value="NZ_RYFG02000076.1"/>
</dbReference>
<organism evidence="3 4">
    <name type="scientific">Candidatus Methylobacter oryzae</name>
    <dbReference type="NCBI Taxonomy" id="2497749"/>
    <lineage>
        <taxon>Bacteria</taxon>
        <taxon>Pseudomonadati</taxon>
        <taxon>Pseudomonadota</taxon>
        <taxon>Gammaproteobacteria</taxon>
        <taxon>Methylococcales</taxon>
        <taxon>Methylococcaceae</taxon>
        <taxon>Methylobacter</taxon>
    </lineage>
</organism>
<dbReference type="Gene3D" id="3.30.360.10">
    <property type="entry name" value="Dihydrodipicolinate Reductase, domain 2"/>
    <property type="match status" value="1"/>
</dbReference>
<dbReference type="PANTHER" id="PTHR43818">
    <property type="entry name" value="BCDNA.GH03377"/>
    <property type="match status" value="1"/>
</dbReference>
<proteinExistence type="predicted"/>
<comment type="caution">
    <text evidence="3">The sequence shown here is derived from an EMBL/GenBank/DDBJ whole genome shotgun (WGS) entry which is preliminary data.</text>
</comment>
<dbReference type="PANTHER" id="PTHR43818:SF11">
    <property type="entry name" value="BCDNA.GH03377"/>
    <property type="match status" value="1"/>
</dbReference>
<dbReference type="InterPro" id="IPR036291">
    <property type="entry name" value="NAD(P)-bd_dom_sf"/>
</dbReference>
<dbReference type="InterPro" id="IPR050463">
    <property type="entry name" value="Gfo/Idh/MocA_oxidrdct_glycsds"/>
</dbReference>
<dbReference type="Pfam" id="PF01408">
    <property type="entry name" value="GFO_IDH_MocA"/>
    <property type="match status" value="1"/>
</dbReference>
<dbReference type="EMBL" id="RYFG02000076">
    <property type="protein sequence ID" value="TRW97073.1"/>
    <property type="molecule type" value="Genomic_DNA"/>
</dbReference>
<feature type="domain" description="Gfo/Idh/MocA-like oxidoreductase N-terminal" evidence="2">
    <location>
        <begin position="7"/>
        <end position="139"/>
    </location>
</feature>
<accession>A0ABY3CBS8</accession>
<keyword evidence="4" id="KW-1185">Reference proteome</keyword>
<sequence length="353" mass="37762">MADGMPVNVAIIGCGLIGAQWDAAVQTPSVSLTHAAGFSKHPDARLVAVCDQDPDKAGQAAQRWGARAYTDPDRLFAENPIDLVVVATSSAARWSIIATVLVANVKVLVIEKPLASTLDESKKLVAAITMAKVKSIVNFSRHWDPSMRQLRDKLGSGDFGTIQRIVGVYGKGITNNGSHMIDLAAFLSDSIPVKARSLGSPLESQEALWSGGKDHTLDAQVVFANDHGVQFHLTMLGTDQRAFTCFELRVIGSRAICELALGGRKLSYTQLRDDPHYGGYIIPGEPVSLTARAMEAMDMMADEALQLALGQIDESSCDVHTALLTALAVEAVILSEKEGGRWVDIASLATDII</sequence>
<gene>
    <name evidence="3" type="ORF">EKO24_007970</name>
</gene>
<dbReference type="Proteomes" id="UP000733744">
    <property type="component" value="Unassembled WGS sequence"/>
</dbReference>
<protein>
    <submittedName>
        <fullName evidence="3">Gfo/Idh/MocA family oxidoreductase</fullName>
    </submittedName>
</protein>
<dbReference type="SUPFAM" id="SSF55347">
    <property type="entry name" value="Glyceraldehyde-3-phosphate dehydrogenase-like, C-terminal domain"/>
    <property type="match status" value="1"/>
</dbReference>
<dbReference type="Gene3D" id="3.40.50.720">
    <property type="entry name" value="NAD(P)-binding Rossmann-like Domain"/>
    <property type="match status" value="1"/>
</dbReference>
<evidence type="ECO:0000313" key="4">
    <source>
        <dbReference type="Proteomes" id="UP000733744"/>
    </source>
</evidence>